<dbReference type="SUPFAM" id="SSF47413">
    <property type="entry name" value="lambda repressor-like DNA-binding domains"/>
    <property type="match status" value="1"/>
</dbReference>
<dbReference type="Gene3D" id="1.10.260.40">
    <property type="entry name" value="lambda repressor-like DNA-binding domains"/>
    <property type="match status" value="1"/>
</dbReference>
<protein>
    <submittedName>
        <fullName evidence="3">Helix-turn-helix domain-containing protein</fullName>
    </submittedName>
</protein>
<feature type="domain" description="HTH cro/C1-type" evidence="2">
    <location>
        <begin position="9"/>
        <end position="62"/>
    </location>
</feature>
<evidence type="ECO:0000313" key="4">
    <source>
        <dbReference type="Proteomes" id="UP001056383"/>
    </source>
</evidence>
<keyword evidence="4" id="KW-1185">Reference proteome</keyword>
<dbReference type="Pfam" id="PF13560">
    <property type="entry name" value="HTH_31"/>
    <property type="match status" value="1"/>
</dbReference>
<dbReference type="InterPro" id="IPR010982">
    <property type="entry name" value="Lambda_DNA-bd_dom_sf"/>
</dbReference>
<gene>
    <name evidence="3" type="ORF">MW084_15230</name>
</gene>
<dbReference type="SMART" id="SM00530">
    <property type="entry name" value="HTH_XRE"/>
    <property type="match status" value="1"/>
</dbReference>
<dbReference type="RefSeq" id="WP_029553480.1">
    <property type="nucleotide sequence ID" value="NZ_CP095474.1"/>
</dbReference>
<dbReference type="PROSITE" id="PS50943">
    <property type="entry name" value="HTH_CROC1"/>
    <property type="match status" value="1"/>
</dbReference>
<dbReference type="EMBL" id="CP095474">
    <property type="protein sequence ID" value="URN18796.1"/>
    <property type="molecule type" value="Genomic_DNA"/>
</dbReference>
<evidence type="ECO:0000256" key="1">
    <source>
        <dbReference type="SAM" id="MobiDB-lite"/>
    </source>
</evidence>
<accession>A0ABY4TM54</accession>
<sequence length="304" mass="34428">MAALFGARVRRLRTAAGLTQAELGAKTHVVSTRITQIERASGAKPTLELARALDAALGADDLLVELWPYVYREAFPDWSRRFMEYSERAVVIREYAAHVMPGLLQTEDYARAVLRIGRTLGSTEQLEERVALRMGRQERLGTPSRPELWVILDEAVLRRPVGGQMVMREQLTRLLRITEEPDIAIQVLPFDQGEHDAMGGSLTVLTLPDGSEVAYTEGAHYGQLIEDPDQVKRFVLTYDRLRAQALPPLMSFDTIRSAMEGYTHERNVPSRSERRRLAQEQLQQSGGWQLRGSGRRIPDRRPRT</sequence>
<dbReference type="CDD" id="cd00093">
    <property type="entry name" value="HTH_XRE"/>
    <property type="match status" value="1"/>
</dbReference>
<dbReference type="InterPro" id="IPR043917">
    <property type="entry name" value="DUF5753"/>
</dbReference>
<evidence type="ECO:0000313" key="3">
    <source>
        <dbReference type="EMBL" id="URN18796.1"/>
    </source>
</evidence>
<name>A0ABY4TM54_9ACTN</name>
<dbReference type="InterPro" id="IPR001387">
    <property type="entry name" value="Cro/C1-type_HTH"/>
</dbReference>
<dbReference type="Pfam" id="PF19054">
    <property type="entry name" value="DUF5753"/>
    <property type="match status" value="1"/>
</dbReference>
<evidence type="ECO:0000259" key="2">
    <source>
        <dbReference type="PROSITE" id="PS50943"/>
    </source>
</evidence>
<reference evidence="3" key="1">
    <citation type="submission" date="2022-04" db="EMBL/GenBank/DDBJ databases">
        <title>Systematic whole-genome sequencing reveals an unexpected diversity among actinomycetoma pathogens and provides insights into their antibacterial susceptibilities.</title>
        <authorList>
            <person name="Watson A.K."/>
            <person name="Kepplinger B."/>
            <person name="Bakhiet S.M."/>
            <person name="Mhmoud N.A."/>
            <person name="Chapman J."/>
            <person name="Allenby N."/>
            <person name="Mickiewicz K."/>
            <person name="Goodfellow M."/>
            <person name="Fahal A.H."/>
            <person name="Errington J."/>
        </authorList>
    </citation>
    <scope>NUCLEOTIDE SEQUENCE</scope>
    <source>
        <strain evidence="3">SD 504</strain>
    </source>
</reference>
<organism evidence="3 4">
    <name type="scientific">Streptomyces sudanensis</name>
    <dbReference type="NCBI Taxonomy" id="436397"/>
    <lineage>
        <taxon>Bacteria</taxon>
        <taxon>Bacillati</taxon>
        <taxon>Actinomycetota</taxon>
        <taxon>Actinomycetes</taxon>
        <taxon>Kitasatosporales</taxon>
        <taxon>Streptomycetaceae</taxon>
        <taxon>Streptomyces</taxon>
    </lineage>
</organism>
<feature type="region of interest" description="Disordered" evidence="1">
    <location>
        <begin position="279"/>
        <end position="304"/>
    </location>
</feature>
<proteinExistence type="predicted"/>
<dbReference type="Proteomes" id="UP001056383">
    <property type="component" value="Chromosome"/>
</dbReference>